<proteinExistence type="inferred from homology"/>
<keyword evidence="4" id="KW-1185">Reference proteome</keyword>
<keyword evidence="2" id="KW-0732">Signal</keyword>
<evidence type="ECO:0000256" key="1">
    <source>
        <dbReference type="ARBA" id="ARBA00006987"/>
    </source>
</evidence>
<organism evidence="3 4">
    <name type="scientific">Bosea lupini</name>
    <dbReference type="NCBI Taxonomy" id="1036779"/>
    <lineage>
        <taxon>Bacteria</taxon>
        <taxon>Pseudomonadati</taxon>
        <taxon>Pseudomonadota</taxon>
        <taxon>Alphaproteobacteria</taxon>
        <taxon>Hyphomicrobiales</taxon>
        <taxon>Boseaceae</taxon>
        <taxon>Bosea</taxon>
    </lineage>
</organism>
<evidence type="ECO:0000313" key="4">
    <source>
        <dbReference type="Proteomes" id="UP000199664"/>
    </source>
</evidence>
<name>A0A1H7I2I9_9HYPH</name>
<sequence length="324" mass="33594">MPPLDRRTVLLAGLASALGTGGARAAFPQRPIQLVVPFAPAGGTDIAARRLGETLARQLGQSVIIDNRPGANGIVAGQAVVKAPADGHTLLVATAASFAAAPALGQKLPYDVAYDFAPVGMLGLFPLVLNVSPTLPVNSLAEFVAYAKQRPGQLNFASAGVGGTNHLVFEMIMQAAGLKLAHVPYRGAGLAAADLMSGQVQVMIDSLAASLGNIQAGKLKALAVTTDARQPQLPELPTLREQGVDLIYPGWASIVAPAGIEPGTLHILNTAINAAMADAELVARYRELVIEPVAWSPQETGAFMARDRAILTELVAKTGIRLTE</sequence>
<dbReference type="STRING" id="1036779.SAMN04515666_101840"/>
<keyword evidence="3" id="KW-0675">Receptor</keyword>
<dbReference type="Gene3D" id="3.40.190.10">
    <property type="entry name" value="Periplasmic binding protein-like II"/>
    <property type="match status" value="1"/>
</dbReference>
<feature type="chain" id="PRO_5011451438" evidence="2">
    <location>
        <begin position="26"/>
        <end position="324"/>
    </location>
</feature>
<dbReference type="PIRSF" id="PIRSF017082">
    <property type="entry name" value="YflP"/>
    <property type="match status" value="1"/>
</dbReference>
<dbReference type="EMBL" id="FOAN01000001">
    <property type="protein sequence ID" value="SEK56584.1"/>
    <property type="molecule type" value="Genomic_DNA"/>
</dbReference>
<dbReference type="RefSeq" id="WP_091829996.1">
    <property type="nucleotide sequence ID" value="NZ_FOAN01000001.1"/>
</dbReference>
<dbReference type="PANTHER" id="PTHR42928:SF5">
    <property type="entry name" value="BLR1237 PROTEIN"/>
    <property type="match status" value="1"/>
</dbReference>
<dbReference type="CDD" id="cd07012">
    <property type="entry name" value="PBP2_Bug_TTT"/>
    <property type="match status" value="1"/>
</dbReference>
<comment type="similarity">
    <text evidence="1">Belongs to the UPF0065 (bug) family.</text>
</comment>
<dbReference type="PANTHER" id="PTHR42928">
    <property type="entry name" value="TRICARBOXYLATE-BINDING PROTEIN"/>
    <property type="match status" value="1"/>
</dbReference>
<dbReference type="Proteomes" id="UP000199664">
    <property type="component" value="Unassembled WGS sequence"/>
</dbReference>
<dbReference type="Gene3D" id="3.40.190.150">
    <property type="entry name" value="Bordetella uptake gene, domain 1"/>
    <property type="match status" value="1"/>
</dbReference>
<gene>
    <name evidence="3" type="ORF">SAMN04515666_101840</name>
</gene>
<dbReference type="InterPro" id="IPR005064">
    <property type="entry name" value="BUG"/>
</dbReference>
<accession>A0A1H7I2I9</accession>
<evidence type="ECO:0000256" key="2">
    <source>
        <dbReference type="SAM" id="SignalP"/>
    </source>
</evidence>
<reference evidence="4" key="1">
    <citation type="submission" date="2016-10" db="EMBL/GenBank/DDBJ databases">
        <authorList>
            <person name="Varghese N."/>
            <person name="Submissions S."/>
        </authorList>
    </citation>
    <scope>NUCLEOTIDE SEQUENCE [LARGE SCALE GENOMIC DNA]</scope>
    <source>
        <strain evidence="4">LMG 26383,CCUG 61248,R- 45681</strain>
    </source>
</reference>
<dbReference type="AlphaFoldDB" id="A0A1H7I2I9"/>
<feature type="signal peptide" evidence="2">
    <location>
        <begin position="1"/>
        <end position="25"/>
    </location>
</feature>
<evidence type="ECO:0000313" key="3">
    <source>
        <dbReference type="EMBL" id="SEK56584.1"/>
    </source>
</evidence>
<dbReference type="OrthoDB" id="8443386at2"/>
<dbReference type="SUPFAM" id="SSF53850">
    <property type="entry name" value="Periplasmic binding protein-like II"/>
    <property type="match status" value="1"/>
</dbReference>
<dbReference type="Pfam" id="PF03401">
    <property type="entry name" value="TctC"/>
    <property type="match status" value="1"/>
</dbReference>
<dbReference type="InterPro" id="IPR042100">
    <property type="entry name" value="Bug_dom1"/>
</dbReference>
<protein>
    <submittedName>
        <fullName evidence="3">Tripartite-type tricarboxylate transporter, receptor component TctC</fullName>
    </submittedName>
</protein>